<dbReference type="InterPro" id="IPR026590">
    <property type="entry name" value="Ssirtuin_cat_dom"/>
</dbReference>
<sequence length="204" mass="22632">MAFTGAGISTESGLPDYRGIWSSKTNKVTLYNALSVNWKNVKPNDAHIALVKLQELNLLKFLISQNIDNLHLTSGIHDEIIAELHGNVTLTRCQQCGKKYAKTWDRPNKCFCGGSIKSSIIKFGDELPKEELDKSFNHTKLADVFLMVGSSLITQPAGSLPRIAKRNGAKLILVNRGDTVLDRLADLRFNENASKVLNEILKKI</sequence>
<feature type="domain" description="Deacetylase sirtuin-type" evidence="3">
    <location>
        <begin position="1"/>
        <end position="204"/>
    </location>
</feature>
<dbReference type="GO" id="GO:0017136">
    <property type="term" value="F:histone deacetylase activity, NAD-dependent"/>
    <property type="evidence" value="ECO:0007669"/>
    <property type="project" value="TreeGrafter"/>
</dbReference>
<keyword evidence="1" id="KW-0808">Transferase</keyword>
<dbReference type="GO" id="GO:0070403">
    <property type="term" value="F:NAD+ binding"/>
    <property type="evidence" value="ECO:0007669"/>
    <property type="project" value="InterPro"/>
</dbReference>
<dbReference type="InterPro" id="IPR050134">
    <property type="entry name" value="NAD-dep_sirtuin_deacylases"/>
</dbReference>
<dbReference type="Gene3D" id="2.20.28.200">
    <property type="match status" value="1"/>
</dbReference>
<proteinExistence type="predicted"/>
<dbReference type="PANTHER" id="PTHR11085:SF4">
    <property type="entry name" value="NAD-DEPENDENT PROTEIN DEACYLASE"/>
    <property type="match status" value="1"/>
</dbReference>
<keyword evidence="2" id="KW-0520">NAD</keyword>
<dbReference type="EMBL" id="LAZR01002136">
    <property type="protein sequence ID" value="KKN33980.1"/>
    <property type="molecule type" value="Genomic_DNA"/>
</dbReference>
<dbReference type="AlphaFoldDB" id="A0A0F9PQC5"/>
<evidence type="ECO:0000256" key="1">
    <source>
        <dbReference type="ARBA" id="ARBA00022679"/>
    </source>
</evidence>
<dbReference type="Gene3D" id="3.40.50.1220">
    <property type="entry name" value="TPP-binding domain"/>
    <property type="match status" value="1"/>
</dbReference>
<dbReference type="Pfam" id="PF02146">
    <property type="entry name" value="SIR2"/>
    <property type="match status" value="1"/>
</dbReference>
<dbReference type="SUPFAM" id="SSF52467">
    <property type="entry name" value="DHS-like NAD/FAD-binding domain"/>
    <property type="match status" value="1"/>
</dbReference>
<name>A0A0F9PQC5_9ZZZZ</name>
<comment type="caution">
    <text evidence="4">The sequence shown here is derived from an EMBL/GenBank/DDBJ whole genome shotgun (WGS) entry which is preliminary data.</text>
</comment>
<gene>
    <name evidence="4" type="ORF">LCGC14_0798320</name>
</gene>
<dbReference type="InterPro" id="IPR029035">
    <property type="entry name" value="DHS-like_NAD/FAD-binding_dom"/>
</dbReference>
<evidence type="ECO:0000259" key="3">
    <source>
        <dbReference type="PROSITE" id="PS50305"/>
    </source>
</evidence>
<organism evidence="4">
    <name type="scientific">marine sediment metagenome</name>
    <dbReference type="NCBI Taxonomy" id="412755"/>
    <lineage>
        <taxon>unclassified sequences</taxon>
        <taxon>metagenomes</taxon>
        <taxon>ecological metagenomes</taxon>
    </lineage>
</organism>
<evidence type="ECO:0000256" key="2">
    <source>
        <dbReference type="ARBA" id="ARBA00023027"/>
    </source>
</evidence>
<reference evidence="4" key="1">
    <citation type="journal article" date="2015" name="Nature">
        <title>Complex archaea that bridge the gap between prokaryotes and eukaryotes.</title>
        <authorList>
            <person name="Spang A."/>
            <person name="Saw J.H."/>
            <person name="Jorgensen S.L."/>
            <person name="Zaremba-Niedzwiedzka K."/>
            <person name="Martijn J."/>
            <person name="Lind A.E."/>
            <person name="van Eijk R."/>
            <person name="Schleper C."/>
            <person name="Guy L."/>
            <person name="Ettema T.J."/>
        </authorList>
    </citation>
    <scope>NUCLEOTIDE SEQUENCE</scope>
</reference>
<evidence type="ECO:0000313" key="4">
    <source>
        <dbReference type="EMBL" id="KKN33980.1"/>
    </source>
</evidence>
<protein>
    <recommendedName>
        <fullName evidence="3">Deacetylase sirtuin-type domain-containing protein</fullName>
    </recommendedName>
</protein>
<dbReference type="PROSITE" id="PS50305">
    <property type="entry name" value="SIRTUIN"/>
    <property type="match status" value="1"/>
</dbReference>
<dbReference type="PANTHER" id="PTHR11085">
    <property type="entry name" value="NAD-DEPENDENT PROTEIN DEACYLASE SIRTUIN-5, MITOCHONDRIAL-RELATED"/>
    <property type="match status" value="1"/>
</dbReference>
<dbReference type="InterPro" id="IPR003000">
    <property type="entry name" value="Sirtuin"/>
</dbReference>
<accession>A0A0F9PQC5</accession>